<feature type="compositionally biased region" description="Basic residues" evidence="1">
    <location>
        <begin position="1"/>
        <end position="12"/>
    </location>
</feature>
<evidence type="ECO:0000313" key="2">
    <source>
        <dbReference type="EMBL" id="CAK9080733.1"/>
    </source>
</evidence>
<dbReference type="Proteomes" id="UP001642464">
    <property type="component" value="Unassembled WGS sequence"/>
</dbReference>
<dbReference type="EMBL" id="CAXAMM010038763">
    <property type="protein sequence ID" value="CAK9080733.1"/>
    <property type="molecule type" value="Genomic_DNA"/>
</dbReference>
<feature type="region of interest" description="Disordered" evidence="1">
    <location>
        <begin position="1"/>
        <end position="31"/>
    </location>
</feature>
<accession>A0ABP0PYR4</accession>
<evidence type="ECO:0000256" key="1">
    <source>
        <dbReference type="SAM" id="MobiDB-lite"/>
    </source>
</evidence>
<protein>
    <submittedName>
        <fullName evidence="2">Uncharacterized protein</fullName>
    </submittedName>
</protein>
<gene>
    <name evidence="2" type="ORF">SCF082_LOCUS38467</name>
</gene>
<comment type="caution">
    <text evidence="2">The sequence shown here is derived from an EMBL/GenBank/DDBJ whole genome shotgun (WGS) entry which is preliminary data.</text>
</comment>
<reference evidence="2 3" key="1">
    <citation type="submission" date="2024-02" db="EMBL/GenBank/DDBJ databases">
        <authorList>
            <person name="Chen Y."/>
            <person name="Shah S."/>
            <person name="Dougan E. K."/>
            <person name="Thang M."/>
            <person name="Chan C."/>
        </authorList>
    </citation>
    <scope>NUCLEOTIDE SEQUENCE [LARGE SCALE GENOMIC DNA]</scope>
</reference>
<evidence type="ECO:0000313" key="3">
    <source>
        <dbReference type="Proteomes" id="UP001642464"/>
    </source>
</evidence>
<proteinExistence type="predicted"/>
<keyword evidence="3" id="KW-1185">Reference proteome</keyword>
<name>A0ABP0PYR4_9DINO</name>
<organism evidence="2 3">
    <name type="scientific">Durusdinium trenchii</name>
    <dbReference type="NCBI Taxonomy" id="1381693"/>
    <lineage>
        <taxon>Eukaryota</taxon>
        <taxon>Sar</taxon>
        <taxon>Alveolata</taxon>
        <taxon>Dinophyceae</taxon>
        <taxon>Suessiales</taxon>
        <taxon>Symbiodiniaceae</taxon>
        <taxon>Durusdinium</taxon>
    </lineage>
</organism>
<feature type="non-terminal residue" evidence="2">
    <location>
        <position position="1"/>
    </location>
</feature>
<sequence>AKKRQRRGRPTKSNKDAGSSGANETAVEDQEAVRLGTTRCTAIRNILRYATKESWAWMTSHVSWCQGYRQSALSDQLLASKFLWPMSPSPPGLLPNEQQEASARMASDMALRMVPEGVKVNLTDFRSHLSVEEHNLLVRKLVAQFEVSVQSLPAEAARSMQRPGLDKLMRSRQVICLWSRCMKGCCEQDLLADDLKSVTQVIEEGDVLDEQVIKSIESFPTHFHVGMVTDLRGAVCEDVDMSQEKAVERAEESLWKARLESFEAHFNKDLLLLKRAMQGHRMLQDKLGWLAHQKRIQQVSVAQRLVQQHMEWCFPQLQTDWSALVGDLQQGIMKPVPTLPPPSVGSAYQSDKAIGLTLARLDMNVPMARNALVVEKYGPLLATLARVHGASNFAVLVVLASRPKEDSTTDVLEDEVVITRKLSQCGFGANIKIIQELSLSAELIDANYLQRDTHVTYKLFMMHDNLKVAFAENKWCASSAVLTAKITGSEASEYKERLRVVAATRAAQRGVECSENMIKDLLSGVVTAQDIVEIVDLHPYNGDLSMAICRLRMLAGFLSSKWLSKMVTLYEEEVGQSGRLRPVMPEPETALSAEDLEAMKQELDRICQQDGEVLDKFNEILSEQRGSSAVVNVDKTVEDARQNEEEVVIDTVPTRQPKDCPSTKIIDHKMVSGGTVTLHKDDKHYILTANQDCKVPRGTKLASVGGGKPQEKADGKNVVGVPLAFLRGDRTWVELLVNTADGGDGDD</sequence>
<feature type="non-terminal residue" evidence="2">
    <location>
        <position position="747"/>
    </location>
</feature>